<gene>
    <name evidence="2" type="ORF">KHZ90_09665</name>
</gene>
<proteinExistence type="predicted"/>
<protein>
    <submittedName>
        <fullName evidence="2">Uncharacterized protein</fullName>
    </submittedName>
</protein>
<dbReference type="RefSeq" id="WP_278468465.1">
    <property type="nucleotide sequence ID" value="NZ_JAGZMU010000008.1"/>
</dbReference>
<feature type="transmembrane region" description="Helical" evidence="1">
    <location>
        <begin position="15"/>
        <end position="32"/>
    </location>
</feature>
<accession>A0A942WT71</accession>
<reference evidence="2" key="1">
    <citation type="submission" date="2021-02" db="EMBL/GenBank/DDBJ databases">
        <title>Infant gut strain persistence is associated with maternal origin, phylogeny, and functional potential including surface adhesion and iron acquisition.</title>
        <authorList>
            <person name="Lou Y.C."/>
        </authorList>
    </citation>
    <scope>NUCLEOTIDE SEQUENCE</scope>
    <source>
        <strain evidence="2">L3_108_031G1_dasL3_108_031G1_concoct_20</strain>
    </source>
</reference>
<dbReference type="Proteomes" id="UP000778864">
    <property type="component" value="Unassembled WGS sequence"/>
</dbReference>
<name>A0A942WT71_VEIPA</name>
<evidence type="ECO:0000256" key="1">
    <source>
        <dbReference type="SAM" id="Phobius"/>
    </source>
</evidence>
<keyword evidence="1" id="KW-0812">Transmembrane</keyword>
<organism evidence="2 3">
    <name type="scientific">Veillonella parvula</name>
    <name type="common">Staphylococcus parvulus</name>
    <dbReference type="NCBI Taxonomy" id="29466"/>
    <lineage>
        <taxon>Bacteria</taxon>
        <taxon>Bacillati</taxon>
        <taxon>Bacillota</taxon>
        <taxon>Negativicutes</taxon>
        <taxon>Veillonellales</taxon>
        <taxon>Veillonellaceae</taxon>
        <taxon>Veillonella</taxon>
    </lineage>
</organism>
<evidence type="ECO:0000313" key="3">
    <source>
        <dbReference type="Proteomes" id="UP000778864"/>
    </source>
</evidence>
<keyword evidence="1" id="KW-1133">Transmembrane helix</keyword>
<dbReference type="AlphaFoldDB" id="A0A942WT71"/>
<evidence type="ECO:0000313" key="2">
    <source>
        <dbReference type="EMBL" id="MBS4894022.1"/>
    </source>
</evidence>
<keyword evidence="1" id="KW-0472">Membrane</keyword>
<comment type="caution">
    <text evidence="2">The sequence shown here is derived from an EMBL/GenBank/DDBJ whole genome shotgun (WGS) entry which is preliminary data.</text>
</comment>
<sequence length="82" mass="9835">MINKREWKEFKDSGLLWWINTLLHTLGWAIIFEYDEKGNITEVYPARVKFRGFDERTNESGYKSISKFIKENANELFKESNL</sequence>
<dbReference type="EMBL" id="JAGZMU010000008">
    <property type="protein sequence ID" value="MBS4894022.1"/>
    <property type="molecule type" value="Genomic_DNA"/>
</dbReference>